<feature type="domain" description="TonB-dependent receptor plug" evidence="15">
    <location>
        <begin position="50"/>
        <end position="162"/>
    </location>
</feature>
<evidence type="ECO:0000313" key="17">
    <source>
        <dbReference type="Proteomes" id="UP000737171"/>
    </source>
</evidence>
<evidence type="ECO:0000313" key="16">
    <source>
        <dbReference type="EMBL" id="NRF67611.1"/>
    </source>
</evidence>
<evidence type="ECO:0000256" key="2">
    <source>
        <dbReference type="ARBA" id="ARBA00009810"/>
    </source>
</evidence>
<organism evidence="16 17">
    <name type="scientific">Pseudaquabacterium terrae</name>
    <dbReference type="NCBI Taxonomy" id="2732868"/>
    <lineage>
        <taxon>Bacteria</taxon>
        <taxon>Pseudomonadati</taxon>
        <taxon>Pseudomonadota</taxon>
        <taxon>Betaproteobacteria</taxon>
        <taxon>Burkholderiales</taxon>
        <taxon>Sphaerotilaceae</taxon>
        <taxon>Pseudaquabacterium</taxon>
    </lineage>
</organism>
<evidence type="ECO:0000256" key="9">
    <source>
        <dbReference type="ARBA" id="ARBA00023136"/>
    </source>
</evidence>
<evidence type="ECO:0000259" key="14">
    <source>
        <dbReference type="Pfam" id="PF00593"/>
    </source>
</evidence>
<gene>
    <name evidence="16" type="ORF">HLB44_11505</name>
</gene>
<comment type="similarity">
    <text evidence="2 12 13">Belongs to the TonB-dependent receptor family.</text>
</comment>
<keyword evidence="6" id="KW-0732">Signal</keyword>
<evidence type="ECO:0000256" key="6">
    <source>
        <dbReference type="ARBA" id="ARBA00022729"/>
    </source>
</evidence>
<name>A0ABX2EG86_9BURK</name>
<dbReference type="SUPFAM" id="SSF56935">
    <property type="entry name" value="Porins"/>
    <property type="match status" value="1"/>
</dbReference>
<keyword evidence="5 12" id="KW-0812">Transmembrane</keyword>
<keyword evidence="10 16" id="KW-0675">Receptor</keyword>
<evidence type="ECO:0000256" key="12">
    <source>
        <dbReference type="PROSITE-ProRule" id="PRU01360"/>
    </source>
</evidence>
<keyword evidence="8 13" id="KW-0798">TonB box</keyword>
<keyword evidence="3 12" id="KW-0813">Transport</keyword>
<comment type="subcellular location">
    <subcellularLocation>
        <location evidence="1 12">Cell outer membrane</location>
        <topology evidence="1 12">Multi-pass membrane protein</topology>
    </subcellularLocation>
</comment>
<dbReference type="PANTHER" id="PTHR30069:SF53">
    <property type="entry name" value="COLICIN I RECEPTOR-RELATED"/>
    <property type="match status" value="1"/>
</dbReference>
<dbReference type="RefSeq" id="WP_173122713.1">
    <property type="nucleotide sequence ID" value="NZ_JABRWJ010000003.1"/>
</dbReference>
<dbReference type="Pfam" id="PF07715">
    <property type="entry name" value="Plug"/>
    <property type="match status" value="1"/>
</dbReference>
<comment type="caution">
    <text evidence="16">The sequence shown here is derived from an EMBL/GenBank/DDBJ whole genome shotgun (WGS) entry which is preliminary data.</text>
</comment>
<dbReference type="InterPro" id="IPR039426">
    <property type="entry name" value="TonB-dep_rcpt-like"/>
</dbReference>
<evidence type="ECO:0000256" key="4">
    <source>
        <dbReference type="ARBA" id="ARBA00022452"/>
    </source>
</evidence>
<keyword evidence="4 12" id="KW-1134">Transmembrane beta strand</keyword>
<dbReference type="Gene3D" id="2.40.170.20">
    <property type="entry name" value="TonB-dependent receptor, beta-barrel domain"/>
    <property type="match status" value="1"/>
</dbReference>
<proteinExistence type="inferred from homology"/>
<dbReference type="InterPro" id="IPR037066">
    <property type="entry name" value="Plug_dom_sf"/>
</dbReference>
<feature type="domain" description="TonB-dependent receptor-like beta-barrel" evidence="14">
    <location>
        <begin position="306"/>
        <end position="742"/>
    </location>
</feature>
<evidence type="ECO:0000256" key="13">
    <source>
        <dbReference type="RuleBase" id="RU003357"/>
    </source>
</evidence>
<dbReference type="InterPro" id="IPR012910">
    <property type="entry name" value="Plug_dom"/>
</dbReference>
<evidence type="ECO:0000256" key="10">
    <source>
        <dbReference type="ARBA" id="ARBA00023170"/>
    </source>
</evidence>
<dbReference type="Gene3D" id="2.170.130.10">
    <property type="entry name" value="TonB-dependent receptor, plug domain"/>
    <property type="match status" value="1"/>
</dbReference>
<dbReference type="PANTHER" id="PTHR30069">
    <property type="entry name" value="TONB-DEPENDENT OUTER MEMBRANE RECEPTOR"/>
    <property type="match status" value="1"/>
</dbReference>
<evidence type="ECO:0000256" key="11">
    <source>
        <dbReference type="ARBA" id="ARBA00023237"/>
    </source>
</evidence>
<evidence type="ECO:0000256" key="7">
    <source>
        <dbReference type="ARBA" id="ARBA00023065"/>
    </source>
</evidence>
<evidence type="ECO:0000259" key="15">
    <source>
        <dbReference type="Pfam" id="PF07715"/>
    </source>
</evidence>
<dbReference type="InterPro" id="IPR036942">
    <property type="entry name" value="Beta-barrel_TonB_sf"/>
</dbReference>
<dbReference type="EMBL" id="JABRWJ010000003">
    <property type="protein sequence ID" value="NRF67611.1"/>
    <property type="molecule type" value="Genomic_DNA"/>
</dbReference>
<protein>
    <submittedName>
        <fullName evidence="16">TonB-dependent receptor</fullName>
    </submittedName>
</protein>
<keyword evidence="9 12" id="KW-0472">Membrane</keyword>
<dbReference type="PROSITE" id="PS52016">
    <property type="entry name" value="TONB_DEPENDENT_REC_3"/>
    <property type="match status" value="1"/>
</dbReference>
<sequence length="766" mass="83963">MNPPCLSAIALAIAAWPPGVRADAAAEPPTRVAGVVIIGHHQPSSLPTRLPTTIEGIDAAQLERTINATDSEDALKYLPSLLVRKRYPGDYNHAVLSTRASGTGNSARSLVYADGVLLSNLLGNAAAFAPRWAMVTPEEIERVDVLYGPFSAAYPGNAVGAVVDYVTRLPQRFEAHARLGIFHQPFELYRADDHFGGRQASASLGDRAGDLAWWVSANRLISHGQPQSFATKLTNTGVVSAEGTPVQGAVAGRNPRNQAWWLIGTGTEYDTTQDHLKAKLAWDLTPTLRANLLLGWWDNHSDGRPVSYLRDAAGRPVDNTTGGGITHTVNIDGRRYALTPADFGRSSERQQHAMQALSLKTRTRGEWDWELAASRVDYVEDRLRTYAPTRAEQPQAGRLTDLGGTGWHTLNARGTWRPDGDGGAHVIDAGLGRQHHQLRSTLSTTSDWVSASGAAPASRFEGDTHVDSAFVQDSWRFAPAWTTVLGLRAEWWSASRGLTEAGSARLVHPERRLQHLSPKLALLLDLGDAWALKASSGRAIRYPTVSELYQGGFNARGEAINNDPDLRPERSWTGELSVEWTTPAARARATLFHEDTRDALYSQLNPATNANTVQNVDQVRTTGLELAASAQRGAFDWSGSLTYADSRIVANAGYLLKPGDTIGKWQPRVPRWRATLQATWRANERVSLSAGARYSGRQFSALDNGDPNGEAYTGASRYLTADLRLLWRFDRHWSAAVGIDNLNNDRYWNFHPYPQRSVNAEVKFDL</sequence>
<keyword evidence="11 12" id="KW-0998">Cell outer membrane</keyword>
<evidence type="ECO:0000256" key="8">
    <source>
        <dbReference type="ARBA" id="ARBA00023077"/>
    </source>
</evidence>
<accession>A0ABX2EG86</accession>
<keyword evidence="7" id="KW-0406">Ion transport</keyword>
<evidence type="ECO:0000256" key="1">
    <source>
        <dbReference type="ARBA" id="ARBA00004571"/>
    </source>
</evidence>
<dbReference type="Pfam" id="PF00593">
    <property type="entry name" value="TonB_dep_Rec_b-barrel"/>
    <property type="match status" value="1"/>
</dbReference>
<dbReference type="InterPro" id="IPR000531">
    <property type="entry name" value="Beta-barrel_TonB"/>
</dbReference>
<keyword evidence="17" id="KW-1185">Reference proteome</keyword>
<reference evidence="16 17" key="1">
    <citation type="submission" date="2020-05" db="EMBL/GenBank/DDBJ databases">
        <title>Aquincola sp. isolate from soil.</title>
        <authorList>
            <person name="Han J."/>
            <person name="Kim D.-U."/>
        </authorList>
    </citation>
    <scope>NUCLEOTIDE SEQUENCE [LARGE SCALE GENOMIC DNA]</scope>
    <source>
        <strain evidence="16 17">S2</strain>
    </source>
</reference>
<dbReference type="Proteomes" id="UP000737171">
    <property type="component" value="Unassembled WGS sequence"/>
</dbReference>
<evidence type="ECO:0000256" key="5">
    <source>
        <dbReference type="ARBA" id="ARBA00022692"/>
    </source>
</evidence>
<evidence type="ECO:0000256" key="3">
    <source>
        <dbReference type="ARBA" id="ARBA00022448"/>
    </source>
</evidence>